<dbReference type="KEGG" id="poj:PtoMrB4_30010"/>
<dbReference type="InterPro" id="IPR050465">
    <property type="entry name" value="UPF0194_transport"/>
</dbReference>
<dbReference type="GO" id="GO:0030313">
    <property type="term" value="C:cell envelope"/>
    <property type="evidence" value="ECO:0007669"/>
    <property type="project" value="UniProtKB-SubCell"/>
</dbReference>
<keyword evidence="2 3" id="KW-0175">Coiled coil</keyword>
<organism evidence="4 5">
    <name type="scientific">Metapseudomonas otitidis</name>
    <dbReference type="NCBI Taxonomy" id="319939"/>
    <lineage>
        <taxon>Bacteria</taxon>
        <taxon>Pseudomonadati</taxon>
        <taxon>Pseudomonadota</taxon>
        <taxon>Gammaproteobacteria</taxon>
        <taxon>Pseudomonadales</taxon>
        <taxon>Pseudomonadaceae</taxon>
        <taxon>Metapseudomonas</taxon>
    </lineage>
</organism>
<dbReference type="RefSeq" id="WP_172433777.1">
    <property type="nucleotide sequence ID" value="NZ_AP022642.1"/>
</dbReference>
<dbReference type="SUPFAM" id="SSF111369">
    <property type="entry name" value="HlyD-like secretion proteins"/>
    <property type="match status" value="1"/>
</dbReference>
<name>A0A679GSJ2_9GAMM</name>
<evidence type="ECO:0000256" key="1">
    <source>
        <dbReference type="ARBA" id="ARBA00004196"/>
    </source>
</evidence>
<dbReference type="PANTHER" id="PTHR32347">
    <property type="entry name" value="EFFLUX SYSTEM COMPONENT YKNX-RELATED"/>
    <property type="match status" value="1"/>
</dbReference>
<dbReference type="GeneID" id="57398216"/>
<evidence type="ECO:0000256" key="2">
    <source>
        <dbReference type="ARBA" id="ARBA00023054"/>
    </source>
</evidence>
<comment type="subcellular location">
    <subcellularLocation>
        <location evidence="1">Cell envelope</location>
    </subcellularLocation>
</comment>
<protein>
    <submittedName>
        <fullName evidence="4">Uncharacterized protein</fullName>
    </submittedName>
</protein>
<dbReference type="Gene3D" id="2.40.50.100">
    <property type="match status" value="1"/>
</dbReference>
<dbReference type="AlphaFoldDB" id="A0A679GSJ2"/>
<evidence type="ECO:0000313" key="4">
    <source>
        <dbReference type="EMBL" id="BCA29024.1"/>
    </source>
</evidence>
<dbReference type="Proteomes" id="UP000501237">
    <property type="component" value="Chromosome"/>
</dbReference>
<dbReference type="Gene3D" id="2.40.30.170">
    <property type="match status" value="1"/>
</dbReference>
<evidence type="ECO:0000256" key="3">
    <source>
        <dbReference type="SAM" id="Coils"/>
    </source>
</evidence>
<gene>
    <name evidence="4" type="ORF">PtoMrB4_30010</name>
</gene>
<reference evidence="4 5" key="1">
    <citation type="journal article" date="2020" name="Microbiol. Resour. Announc.">
        <title>Complete genome sequence of Pseudomonas otitidis strain MrB4, isolated from Lake Biwa in Japan.</title>
        <authorList>
            <person name="Miyazaki K."/>
            <person name="Hase E."/>
            <person name="Maruya T."/>
        </authorList>
    </citation>
    <scope>NUCLEOTIDE SEQUENCE [LARGE SCALE GENOMIC DNA]</scope>
    <source>
        <strain evidence="4 5">MrB4</strain>
    </source>
</reference>
<proteinExistence type="predicted"/>
<dbReference type="EMBL" id="AP022642">
    <property type="protein sequence ID" value="BCA29024.1"/>
    <property type="molecule type" value="Genomic_DNA"/>
</dbReference>
<accession>A0A679GSJ2</accession>
<feature type="coiled-coil region" evidence="3">
    <location>
        <begin position="131"/>
        <end position="189"/>
    </location>
</feature>
<evidence type="ECO:0000313" key="5">
    <source>
        <dbReference type="Proteomes" id="UP000501237"/>
    </source>
</evidence>
<sequence>MTTDRRALIRRGLFLILPLLLVAGLAWGLRDAPAREPAGRQWVTVQLEPLEQSVGLVGRIEAERTRVLTAPFAGRVAELPVALGQRVKSGQLLLRMDTGETEVQQREALASLLRARRTLQELEDWDSGEEMTRARRTLRSAELALASSEKKLAQTRALYERGIIPRNELEDLEQQARLQRLDREAAERDLARSRNRGSGEYLQIARMELTNAEARHGALQALLEAREVRAPFAGILVAPPGSGTPEDATRGPVQAGATVTQGAPLFGVAGIERLRIVARVSELDVNQLREGLPVRVEGDGFEGEALQGTVSVVGGQALAGNGQGGAQFEVVVAVADLDEDQLARVRLGMSARLSIQVYSNPSALVLPPRALRNEDGRWWVDYRATPEAAVQRLQVRPGRATRGGIEVFDLQPGQVALDG</sequence>